<dbReference type="Proteomes" id="UP001152607">
    <property type="component" value="Unassembled WGS sequence"/>
</dbReference>
<reference evidence="1" key="1">
    <citation type="submission" date="2023-01" db="EMBL/GenBank/DDBJ databases">
        <authorList>
            <person name="Van Ghelder C."/>
            <person name="Rancurel C."/>
        </authorList>
    </citation>
    <scope>NUCLEOTIDE SEQUENCE</scope>
    <source>
        <strain evidence="1">CNCM I-4278</strain>
    </source>
</reference>
<dbReference type="OrthoDB" id="3687409at2759"/>
<evidence type="ECO:0000313" key="2">
    <source>
        <dbReference type="Proteomes" id="UP001152607"/>
    </source>
</evidence>
<proteinExistence type="predicted"/>
<dbReference type="AlphaFoldDB" id="A0A9W4XRD1"/>
<evidence type="ECO:0000313" key="1">
    <source>
        <dbReference type="EMBL" id="CAI6304390.1"/>
    </source>
</evidence>
<sequence length="81" mass="8929">MLHTSNTSAPSHQYLSPLRTSTILSWSSSLTEYNSKSTLSPNDQHSKDAAIEAYLQFKLALFAKTQTPHSPRPKSNAPKNA</sequence>
<comment type="caution">
    <text evidence="1">The sequence shown here is derived from an EMBL/GenBank/DDBJ whole genome shotgun (WGS) entry which is preliminary data.</text>
</comment>
<gene>
    <name evidence="1" type="ORF">PDIGIT_LOCUS2962</name>
</gene>
<accession>A0A9W4XRD1</accession>
<protein>
    <submittedName>
        <fullName evidence="1">Uncharacterized protein</fullName>
    </submittedName>
</protein>
<keyword evidence="2" id="KW-1185">Reference proteome</keyword>
<name>A0A9W4XRD1_9PLEO</name>
<dbReference type="EMBL" id="CAOQHR010000002">
    <property type="protein sequence ID" value="CAI6304390.1"/>
    <property type="molecule type" value="Genomic_DNA"/>
</dbReference>
<organism evidence="1 2">
    <name type="scientific">Periconia digitata</name>
    <dbReference type="NCBI Taxonomy" id="1303443"/>
    <lineage>
        <taxon>Eukaryota</taxon>
        <taxon>Fungi</taxon>
        <taxon>Dikarya</taxon>
        <taxon>Ascomycota</taxon>
        <taxon>Pezizomycotina</taxon>
        <taxon>Dothideomycetes</taxon>
        <taxon>Pleosporomycetidae</taxon>
        <taxon>Pleosporales</taxon>
        <taxon>Massarineae</taxon>
        <taxon>Periconiaceae</taxon>
        <taxon>Periconia</taxon>
    </lineage>
</organism>